<accession>A0ABT1NEC4</accession>
<evidence type="ECO:0000259" key="4">
    <source>
        <dbReference type="PROSITE" id="PS51071"/>
    </source>
</evidence>
<dbReference type="InterPro" id="IPR000281">
    <property type="entry name" value="HTH_RpiR"/>
</dbReference>
<dbReference type="InterPro" id="IPR047640">
    <property type="entry name" value="RpiR-like"/>
</dbReference>
<dbReference type="InterPro" id="IPR036388">
    <property type="entry name" value="WH-like_DNA-bd_sf"/>
</dbReference>
<dbReference type="CDD" id="cd05013">
    <property type="entry name" value="SIS_RpiR"/>
    <property type="match status" value="1"/>
</dbReference>
<proteinExistence type="predicted"/>
<keyword evidence="1" id="KW-0805">Transcription regulation</keyword>
<sequence length="288" mass="32407">MKIITLFEKRVKESTLTKTEKKIADYFLENLNNICFMTATSISIEVGVSDTSIIRFIRSLGYSSYSDFQREMKEEMVRQINDAANSMSPANKYKNTIESLSKNNLIDNLMEQTFKNLQKTFEQLNYEAINEAANILVKSKHKYIIGFRGSASLASFMGGKLRYLLPNVSICTHADSELIEQIIDIEKGDCILLYSFPIHTKLCTSAIDIAHSKNANIIVVTDKITSPIAAKADIVLPTAVDGLGFCNSYVAPLCLNDLILLVISDKTKNEAKDRVNDLEKYIEMHELH</sequence>
<dbReference type="Gene3D" id="3.40.50.10490">
    <property type="entry name" value="Glucose-6-phosphate isomerase like protein, domain 1"/>
    <property type="match status" value="1"/>
</dbReference>
<keyword evidence="2" id="KW-0238">DNA-binding</keyword>
<comment type="caution">
    <text evidence="5">The sequence shown here is derived from an EMBL/GenBank/DDBJ whole genome shotgun (WGS) entry which is preliminary data.</text>
</comment>
<dbReference type="InterPro" id="IPR046348">
    <property type="entry name" value="SIS_dom_sf"/>
</dbReference>
<dbReference type="InterPro" id="IPR035472">
    <property type="entry name" value="RpiR-like_SIS"/>
</dbReference>
<dbReference type="RefSeq" id="WP_255227012.1">
    <property type="nucleotide sequence ID" value="NZ_JAJEKE010000005.1"/>
</dbReference>
<evidence type="ECO:0000313" key="5">
    <source>
        <dbReference type="EMBL" id="MCQ1529496.1"/>
    </source>
</evidence>
<dbReference type="Gene3D" id="1.10.10.10">
    <property type="entry name" value="Winged helix-like DNA-binding domain superfamily/Winged helix DNA-binding domain"/>
    <property type="match status" value="1"/>
</dbReference>
<feature type="domain" description="HTH rpiR-type" evidence="4">
    <location>
        <begin position="3"/>
        <end position="79"/>
    </location>
</feature>
<dbReference type="Proteomes" id="UP001651880">
    <property type="component" value="Unassembled WGS sequence"/>
</dbReference>
<dbReference type="SUPFAM" id="SSF53697">
    <property type="entry name" value="SIS domain"/>
    <property type="match status" value="1"/>
</dbReference>
<dbReference type="SUPFAM" id="SSF46689">
    <property type="entry name" value="Homeodomain-like"/>
    <property type="match status" value="1"/>
</dbReference>
<dbReference type="Pfam" id="PF01380">
    <property type="entry name" value="SIS"/>
    <property type="match status" value="1"/>
</dbReference>
<keyword evidence="6" id="KW-1185">Reference proteome</keyword>
<protein>
    <submittedName>
        <fullName evidence="5">MurR/RpiR family transcriptional regulator</fullName>
    </submittedName>
</protein>
<dbReference type="PROSITE" id="PS51071">
    <property type="entry name" value="HTH_RPIR"/>
    <property type="match status" value="1"/>
</dbReference>
<gene>
    <name evidence="5" type="ORF">LJD61_08010</name>
</gene>
<organism evidence="5 6">
    <name type="scientific">Lutispora saccharofermentans</name>
    <dbReference type="NCBI Taxonomy" id="3024236"/>
    <lineage>
        <taxon>Bacteria</taxon>
        <taxon>Bacillati</taxon>
        <taxon>Bacillota</taxon>
        <taxon>Clostridia</taxon>
        <taxon>Lutisporales</taxon>
        <taxon>Lutisporaceae</taxon>
        <taxon>Lutispora</taxon>
    </lineage>
</organism>
<reference evidence="5 6" key="1">
    <citation type="submission" date="2021-10" db="EMBL/GenBank/DDBJ databases">
        <title>Lutispora strain m25 sp. nov., a thermophilic, non-spore-forming bacterium isolated from a lab-scale methanogenic bioreactor digesting anaerobic sludge.</title>
        <authorList>
            <person name="El Houari A."/>
            <person name="Mcdonald J."/>
        </authorList>
    </citation>
    <scope>NUCLEOTIDE SEQUENCE [LARGE SCALE GENOMIC DNA]</scope>
    <source>
        <strain evidence="6">m25</strain>
    </source>
</reference>
<dbReference type="InterPro" id="IPR001347">
    <property type="entry name" value="SIS_dom"/>
</dbReference>
<evidence type="ECO:0000313" key="6">
    <source>
        <dbReference type="Proteomes" id="UP001651880"/>
    </source>
</evidence>
<dbReference type="InterPro" id="IPR009057">
    <property type="entry name" value="Homeodomain-like_sf"/>
</dbReference>
<name>A0ABT1NEC4_9FIRM</name>
<evidence type="ECO:0000256" key="3">
    <source>
        <dbReference type="ARBA" id="ARBA00023163"/>
    </source>
</evidence>
<keyword evidence="3" id="KW-0804">Transcription</keyword>
<evidence type="ECO:0000256" key="2">
    <source>
        <dbReference type="ARBA" id="ARBA00023125"/>
    </source>
</evidence>
<dbReference type="Pfam" id="PF01418">
    <property type="entry name" value="HTH_6"/>
    <property type="match status" value="1"/>
</dbReference>
<dbReference type="PANTHER" id="PTHR30514">
    <property type="entry name" value="GLUCOKINASE"/>
    <property type="match status" value="1"/>
</dbReference>
<dbReference type="EMBL" id="JAJEKE010000005">
    <property type="protein sequence ID" value="MCQ1529496.1"/>
    <property type="molecule type" value="Genomic_DNA"/>
</dbReference>
<evidence type="ECO:0000256" key="1">
    <source>
        <dbReference type="ARBA" id="ARBA00023015"/>
    </source>
</evidence>
<dbReference type="PANTHER" id="PTHR30514:SF18">
    <property type="entry name" value="RPIR-FAMILY TRANSCRIPTIONAL REGULATOR"/>
    <property type="match status" value="1"/>
</dbReference>